<feature type="transmembrane region" description="Helical" evidence="7">
    <location>
        <begin position="43"/>
        <end position="62"/>
    </location>
</feature>
<feature type="transmembrane region" description="Helical" evidence="7">
    <location>
        <begin position="224"/>
        <end position="245"/>
    </location>
</feature>
<feature type="region of interest" description="Disordered" evidence="6">
    <location>
        <begin position="392"/>
        <end position="426"/>
    </location>
</feature>
<evidence type="ECO:0000256" key="1">
    <source>
        <dbReference type="ARBA" id="ARBA00004651"/>
    </source>
</evidence>
<keyword evidence="4 7" id="KW-1133">Transmembrane helix</keyword>
<dbReference type="Proteomes" id="UP000264006">
    <property type="component" value="Chromosome"/>
</dbReference>
<name>A0A346Y0R5_9ACTN</name>
<feature type="transmembrane region" description="Helical" evidence="7">
    <location>
        <begin position="251"/>
        <end position="270"/>
    </location>
</feature>
<evidence type="ECO:0000259" key="8">
    <source>
        <dbReference type="PROSITE" id="PS50850"/>
    </source>
</evidence>
<dbReference type="Gene3D" id="1.20.1250.20">
    <property type="entry name" value="MFS general substrate transporter like domains"/>
    <property type="match status" value="1"/>
</dbReference>
<dbReference type="PANTHER" id="PTHR23513:SF6">
    <property type="entry name" value="MAJOR FACILITATOR SUPERFAMILY ASSOCIATED DOMAIN-CONTAINING PROTEIN"/>
    <property type="match status" value="1"/>
</dbReference>
<dbReference type="InterPro" id="IPR036259">
    <property type="entry name" value="MFS_trans_sf"/>
</dbReference>
<dbReference type="InterPro" id="IPR011701">
    <property type="entry name" value="MFS"/>
</dbReference>
<feature type="transmembrane region" description="Helical" evidence="7">
    <location>
        <begin position="344"/>
        <end position="362"/>
    </location>
</feature>
<dbReference type="KEGG" id="euz:DVS28_a3387"/>
<dbReference type="AlphaFoldDB" id="A0A346Y0R5"/>
<dbReference type="Pfam" id="PF07690">
    <property type="entry name" value="MFS_1"/>
    <property type="match status" value="1"/>
</dbReference>
<keyword evidence="2" id="KW-1003">Cell membrane</keyword>
<dbReference type="InterPro" id="IPR020846">
    <property type="entry name" value="MFS_dom"/>
</dbReference>
<evidence type="ECO:0000256" key="4">
    <source>
        <dbReference type="ARBA" id="ARBA00022989"/>
    </source>
</evidence>
<keyword evidence="5 7" id="KW-0472">Membrane</keyword>
<dbReference type="CDD" id="cd06173">
    <property type="entry name" value="MFS_MefA_like"/>
    <property type="match status" value="1"/>
</dbReference>
<sequence>MEEESRAGFRRLWLSTGSGNLADGILLAGLPVMATTVTTSPSLVAGVQVAFMSAIAVAALPSGVLTDRHDHRNLLVWSNVLRVLGLGAVLAAVVLGDWRLGAIYVAALLAGSTEMVADTTAEVAVPALVPRAGLAAAHSRLVGTQLVMNDGVGAPIGGWIAAGSMSVGMAVPAVLYGVAAAIVRPLRLPPVDRPPRRPARTEVVEGFAALRRDPLLLRMGTASMLMNVANTAFFAVAVLLVIGPMGLPRSAYGAVLLAVAVGGVAGSGLADRIVDTIGVRRVLQVSPLVLGGAYGLTGLAADTAVTVVSLAVLGASGIVWNISSRVIRQQRVPAPLLGRVSASIKLLSLAAAPVGGVLGGVVADLAGVRWVGALALSFGVAAAVVLWRVDPDMQPRDDQPSEPTRPMAIRRSMPVEPPWHPLPPIR</sequence>
<keyword evidence="10" id="KW-1185">Reference proteome</keyword>
<comment type="subcellular location">
    <subcellularLocation>
        <location evidence="1">Cell membrane</location>
        <topology evidence="1">Multi-pass membrane protein</topology>
    </subcellularLocation>
</comment>
<dbReference type="RefSeq" id="WP_164710660.1">
    <property type="nucleotide sequence ID" value="NZ_CP031165.1"/>
</dbReference>
<feature type="domain" description="Major facilitator superfamily (MFS) profile" evidence="8">
    <location>
        <begin position="215"/>
        <end position="426"/>
    </location>
</feature>
<feature type="transmembrane region" description="Helical" evidence="7">
    <location>
        <begin position="12"/>
        <end position="37"/>
    </location>
</feature>
<evidence type="ECO:0000256" key="6">
    <source>
        <dbReference type="SAM" id="MobiDB-lite"/>
    </source>
</evidence>
<dbReference type="SUPFAM" id="SSF103473">
    <property type="entry name" value="MFS general substrate transporter"/>
    <property type="match status" value="1"/>
</dbReference>
<organism evidence="9 10">
    <name type="scientific">Euzebya pacifica</name>
    <dbReference type="NCBI Taxonomy" id="1608957"/>
    <lineage>
        <taxon>Bacteria</taxon>
        <taxon>Bacillati</taxon>
        <taxon>Actinomycetota</taxon>
        <taxon>Nitriliruptoria</taxon>
        <taxon>Euzebyales</taxon>
    </lineage>
</organism>
<evidence type="ECO:0000313" key="10">
    <source>
        <dbReference type="Proteomes" id="UP000264006"/>
    </source>
</evidence>
<evidence type="ECO:0000256" key="7">
    <source>
        <dbReference type="SAM" id="Phobius"/>
    </source>
</evidence>
<dbReference type="PANTHER" id="PTHR23513">
    <property type="entry name" value="INTEGRAL MEMBRANE EFFLUX PROTEIN-RELATED"/>
    <property type="match status" value="1"/>
</dbReference>
<dbReference type="GO" id="GO:0022857">
    <property type="term" value="F:transmembrane transporter activity"/>
    <property type="evidence" value="ECO:0007669"/>
    <property type="project" value="InterPro"/>
</dbReference>
<dbReference type="PROSITE" id="PS50850">
    <property type="entry name" value="MFS"/>
    <property type="match status" value="1"/>
</dbReference>
<reference evidence="9 10" key="1">
    <citation type="submission" date="2018-09" db="EMBL/GenBank/DDBJ databases">
        <title>Complete genome sequence of Euzebya sp. DY32-46 isolated from seawater of Pacific Ocean.</title>
        <authorList>
            <person name="Xu L."/>
            <person name="Wu Y.-H."/>
            <person name="Xu X.-W."/>
        </authorList>
    </citation>
    <scope>NUCLEOTIDE SEQUENCE [LARGE SCALE GENOMIC DNA]</scope>
    <source>
        <strain evidence="9 10">DY32-46</strain>
    </source>
</reference>
<protein>
    <submittedName>
        <fullName evidence="9">Antibiotic efflux protein</fullName>
    </submittedName>
</protein>
<feature type="transmembrane region" description="Helical" evidence="7">
    <location>
        <begin position="156"/>
        <end position="183"/>
    </location>
</feature>
<feature type="transmembrane region" description="Helical" evidence="7">
    <location>
        <begin position="307"/>
        <end position="323"/>
    </location>
</feature>
<accession>A0A346Y0R5</accession>
<keyword evidence="3 7" id="KW-0812">Transmembrane</keyword>
<evidence type="ECO:0000256" key="2">
    <source>
        <dbReference type="ARBA" id="ARBA00022475"/>
    </source>
</evidence>
<feature type="compositionally biased region" description="Pro residues" evidence="6">
    <location>
        <begin position="415"/>
        <end position="426"/>
    </location>
</feature>
<feature type="transmembrane region" description="Helical" evidence="7">
    <location>
        <begin position="282"/>
        <end position="301"/>
    </location>
</feature>
<dbReference type="EMBL" id="CP031165">
    <property type="protein sequence ID" value="AXV08062.1"/>
    <property type="molecule type" value="Genomic_DNA"/>
</dbReference>
<gene>
    <name evidence="9" type="ORF">DVS28_a3387</name>
</gene>
<dbReference type="GO" id="GO:0005886">
    <property type="term" value="C:plasma membrane"/>
    <property type="evidence" value="ECO:0007669"/>
    <property type="project" value="UniProtKB-SubCell"/>
</dbReference>
<evidence type="ECO:0000256" key="3">
    <source>
        <dbReference type="ARBA" id="ARBA00022692"/>
    </source>
</evidence>
<evidence type="ECO:0000256" key="5">
    <source>
        <dbReference type="ARBA" id="ARBA00023136"/>
    </source>
</evidence>
<proteinExistence type="predicted"/>
<feature type="transmembrane region" description="Helical" evidence="7">
    <location>
        <begin position="368"/>
        <end position="387"/>
    </location>
</feature>
<evidence type="ECO:0000313" key="9">
    <source>
        <dbReference type="EMBL" id="AXV08062.1"/>
    </source>
</evidence>
<feature type="transmembrane region" description="Helical" evidence="7">
    <location>
        <begin position="74"/>
        <end position="95"/>
    </location>
</feature>